<evidence type="ECO:0000313" key="2">
    <source>
        <dbReference type="EMBL" id="ALY08444.1"/>
    </source>
</evidence>
<accession>A0A0U4JXU3</accession>
<dbReference type="Proteomes" id="UP000225890">
    <property type="component" value="Segment"/>
</dbReference>
<feature type="region of interest" description="Disordered" evidence="1">
    <location>
        <begin position="1"/>
        <end position="57"/>
    </location>
</feature>
<sequence>MDPSTQSAVGRIASGATLEKRPYAGKTALPTAKMCGTIGDPAPRERPSRRQGVYTSRGPFVYPETMTYFNPPFPRIDFHDIQRDDRLLYRHEVEGRVTMIEATAYMVGRTQEDWLTERPMYSMGSKYGEWWLIERPENPRPYRRPWEAEQVESPCVR</sequence>
<dbReference type="KEGG" id="vg:40079147"/>
<proteinExistence type="predicted"/>
<dbReference type="RefSeq" id="YP_009603200.1">
    <property type="nucleotide sequence ID" value="NC_041949.1"/>
</dbReference>
<reference evidence="2 3" key="1">
    <citation type="submission" date="2015-11" db="EMBL/GenBank/DDBJ databases">
        <authorList>
            <person name="Bagnasco F.G."/>
            <person name="Brynell Z.S."/>
            <person name="Burke S.O."/>
            <person name="Chimalakonda N.S."/>
            <person name="Connor J.A."/>
            <person name="Curtis K.N."/>
            <person name="Deaton B.M."/>
            <person name="Fahnestock A.K."/>
            <person name="Fratus C.R."/>
            <person name="Karstens A.W."/>
            <person name="Konde S.A."/>
            <person name="Lantz C.N."/>
            <person name="Lee S.M."/>
            <person name="Miller S.N."/>
            <person name="Minick J.E."/>
            <person name="Pruett K.M."/>
            <person name="Rose V.A."/>
            <person name="Schick A.M."/>
            <person name="Sells C.A."/>
            <person name="Sieker J.W."/>
            <person name="Thomas D.S."/>
            <person name="Warrad Y.M."/>
            <person name="Wyper J.F."/>
            <person name="Adair T.L."/>
            <person name="Gibbon B.C."/>
            <person name="Wu H."/>
            <person name="Jones W.S."/>
            <person name="Serrano M.G."/>
            <person name="Buck G."/>
            <person name="Lee V."/>
            <person name="Wang Y."/>
            <person name="Carvalho R."/>
            <person name="Voegtly L."/>
            <person name="Shi R."/>
            <person name="Duckworth R."/>
            <person name="Johnson A."/>
            <person name="Loviza R."/>
            <person name="Walstead R."/>
            <person name="Shah Z."/>
            <person name="Kiflezghi M."/>
            <person name="Wade K."/>
            <person name="Bradley K.W."/>
            <person name="Asai D.J."/>
            <person name="Bowman C.A."/>
            <person name="Russell D.A."/>
            <person name="Pope W.H."/>
            <person name="Jacobs-Sera D."/>
            <person name="Hendrix R.W."/>
            <person name="Hatfull G.F."/>
        </authorList>
    </citation>
    <scope>NUCLEOTIDE SEQUENCE [LARGE SCALE GENOMIC DNA]</scope>
</reference>
<organism evidence="2 3">
    <name type="scientific">Arthrobacter phage Amigo</name>
    <dbReference type="NCBI Taxonomy" id="1772291"/>
    <lineage>
        <taxon>Viruses</taxon>
        <taxon>Duplodnaviria</taxon>
        <taxon>Heunggongvirae</taxon>
        <taxon>Uroviricota</taxon>
        <taxon>Caudoviricetes</taxon>
        <taxon>Amigovirus</taxon>
        <taxon>Amigovirus amigo</taxon>
    </lineage>
</organism>
<evidence type="ECO:0000256" key="1">
    <source>
        <dbReference type="SAM" id="MobiDB-lite"/>
    </source>
</evidence>
<dbReference type="GeneID" id="40079147"/>
<gene>
    <name evidence="2" type="primary">17</name>
    <name evidence="2" type="ORF">AMIGO_17</name>
</gene>
<keyword evidence="3" id="KW-1185">Reference proteome</keyword>
<name>A0A0U4JXU3_9CAUD</name>
<protein>
    <submittedName>
        <fullName evidence="2">Uncharacterized protein</fullName>
    </submittedName>
</protein>
<evidence type="ECO:0000313" key="3">
    <source>
        <dbReference type="Proteomes" id="UP000225890"/>
    </source>
</evidence>
<dbReference type="EMBL" id="KU160638">
    <property type="protein sequence ID" value="ALY08444.1"/>
    <property type="molecule type" value="Genomic_DNA"/>
</dbReference>